<evidence type="ECO:0000313" key="3">
    <source>
        <dbReference type="Proteomes" id="UP000198287"/>
    </source>
</evidence>
<keyword evidence="3" id="KW-1185">Reference proteome</keyword>
<dbReference type="OrthoDB" id="8290136at2759"/>
<dbReference type="EMBL" id="LNIX01000008">
    <property type="protein sequence ID" value="OXA50719.1"/>
    <property type="molecule type" value="Genomic_DNA"/>
</dbReference>
<evidence type="ECO:0000313" key="2">
    <source>
        <dbReference type="EMBL" id="OXA50719.1"/>
    </source>
</evidence>
<dbReference type="InterPro" id="IPR032675">
    <property type="entry name" value="LRR_dom_sf"/>
</dbReference>
<reference evidence="2 3" key="1">
    <citation type="submission" date="2015-12" db="EMBL/GenBank/DDBJ databases">
        <title>The genome of Folsomia candida.</title>
        <authorList>
            <person name="Faddeeva A."/>
            <person name="Derks M.F."/>
            <person name="Anvar Y."/>
            <person name="Smit S."/>
            <person name="Van Straalen N."/>
            <person name="Roelofs D."/>
        </authorList>
    </citation>
    <scope>NUCLEOTIDE SEQUENCE [LARGE SCALE GENOMIC DNA]</scope>
    <source>
        <strain evidence="2 3">VU population</strain>
        <tissue evidence="2">Whole body</tissue>
    </source>
</reference>
<organism evidence="2 3">
    <name type="scientific">Folsomia candida</name>
    <name type="common">Springtail</name>
    <dbReference type="NCBI Taxonomy" id="158441"/>
    <lineage>
        <taxon>Eukaryota</taxon>
        <taxon>Metazoa</taxon>
        <taxon>Ecdysozoa</taxon>
        <taxon>Arthropoda</taxon>
        <taxon>Hexapoda</taxon>
        <taxon>Collembola</taxon>
        <taxon>Entomobryomorpha</taxon>
        <taxon>Isotomoidea</taxon>
        <taxon>Isotomidae</taxon>
        <taxon>Proisotominae</taxon>
        <taxon>Folsomia</taxon>
    </lineage>
</organism>
<dbReference type="SUPFAM" id="SSF52047">
    <property type="entry name" value="RNI-like"/>
    <property type="match status" value="1"/>
</dbReference>
<dbReference type="InterPro" id="IPR036047">
    <property type="entry name" value="F-box-like_dom_sf"/>
</dbReference>
<comment type="caution">
    <text evidence="2">The sequence shown here is derived from an EMBL/GenBank/DDBJ whole genome shotgun (WGS) entry which is preliminary data.</text>
</comment>
<dbReference type="Gene3D" id="3.80.10.10">
    <property type="entry name" value="Ribonuclease Inhibitor"/>
    <property type="match status" value="1"/>
</dbReference>
<accession>A0A226DZS9</accession>
<sequence length="641" mass="72547">MAEDDLPACEEVNAFLPTAAPLVDDSILPPCELVENNKKYQQEMYHDLIGRGLDPLSIPSIARHILSYLPYQELAVCRQVCHLWTEEATKLFETRAKISIHPFINLHAFIDLVKDHSGPWRDRMSIGSLRTFNIKLQTNLDGGKHIDKLFKILGDKIARTEISTEIGSESTIWKILQKYANQLHSIILTDALSCNPTRLAMSALVHKEFFNSGEIVLPSVKELRLDQTLDDGVPIIPDLHNPLDLLIPLTPSSAVQNLAILLLKLFPNLEVLQLNNRFDDSSLFVTLLGEISAHPDFNNPCKFLKIIDFPLNLNEAEVILIHEKFNWPLERLQLSLRPGLRFPALYAWLSSLGSTLTRLDLDFVLIPATPETFPCGYDLVKMETLTLKNYYGPLDFLPFMDKLESLTLTNVNLSVAFRDEPEKSCCDQMRSLQIMSGHSNAGRMSFAHIYKNIAKFFPHLRKFRGDYLSDSNLRILIRECPLIEELLLADSVITDEGITGIPFAKCHELQMMLDHQVDADLVEGASDIVKQDSIGDLKYLKKLHINSPRISNVSIFHGLINCRNLYELCMSSPLITSPVILYFVKKVNLKYFRLFLTRSYRITRNDILSLLEKDASSSPLSKNTTLILDGKCNACGVSETD</sequence>
<protein>
    <recommendedName>
        <fullName evidence="1">F-box domain-containing protein</fullName>
    </recommendedName>
</protein>
<dbReference type="AlphaFoldDB" id="A0A226DZS9"/>
<evidence type="ECO:0000259" key="1">
    <source>
        <dbReference type="Pfam" id="PF00646"/>
    </source>
</evidence>
<dbReference type="InterPro" id="IPR001810">
    <property type="entry name" value="F-box_dom"/>
</dbReference>
<proteinExistence type="predicted"/>
<gene>
    <name evidence="2" type="ORF">Fcan01_14125</name>
</gene>
<name>A0A226DZS9_FOLCA</name>
<dbReference type="Proteomes" id="UP000198287">
    <property type="component" value="Unassembled WGS sequence"/>
</dbReference>
<dbReference type="SUPFAM" id="SSF81383">
    <property type="entry name" value="F-box domain"/>
    <property type="match status" value="1"/>
</dbReference>
<dbReference type="Pfam" id="PF00646">
    <property type="entry name" value="F-box"/>
    <property type="match status" value="1"/>
</dbReference>
<feature type="domain" description="F-box" evidence="1">
    <location>
        <begin position="61"/>
        <end position="84"/>
    </location>
</feature>
<dbReference type="Gene3D" id="1.20.1280.50">
    <property type="match status" value="1"/>
</dbReference>